<evidence type="ECO:0000256" key="7">
    <source>
        <dbReference type="RuleBase" id="RU000461"/>
    </source>
</evidence>
<dbReference type="Pfam" id="PF00067">
    <property type="entry name" value="p450"/>
    <property type="match status" value="2"/>
</dbReference>
<dbReference type="CDD" id="cd11029">
    <property type="entry name" value="CYP107-like"/>
    <property type="match status" value="1"/>
</dbReference>
<reference evidence="9" key="1">
    <citation type="submission" date="2016-03" db="EMBL/GenBank/DDBJ databases">
        <title>Complete genome sequence of the type strain Actinoalloteichus hymeniacidonis DSM 45092.</title>
        <authorList>
            <person name="Schaffert L."/>
            <person name="Albersmeier A."/>
            <person name="Winkler A."/>
            <person name="Kalinowski J."/>
            <person name="Zotchev S."/>
            <person name="Ruckert C."/>
        </authorList>
    </citation>
    <scope>NUCLEOTIDE SEQUENCE [LARGE SCALE GENOMIC DNA]</scope>
    <source>
        <strain evidence="9">HPA177(T) (DSM 45092(T))</strain>
    </source>
</reference>
<dbReference type="Gene3D" id="1.10.630.10">
    <property type="entry name" value="Cytochrome P450"/>
    <property type="match status" value="1"/>
</dbReference>
<evidence type="ECO:0000256" key="2">
    <source>
        <dbReference type="ARBA" id="ARBA00022617"/>
    </source>
</evidence>
<keyword evidence="2 7" id="KW-0349">Heme</keyword>
<dbReference type="SUPFAM" id="SSF48264">
    <property type="entry name" value="Cytochrome P450"/>
    <property type="match status" value="1"/>
</dbReference>
<dbReference type="InterPro" id="IPR002397">
    <property type="entry name" value="Cyt_P450_B"/>
</dbReference>
<name>A0AAC9HSL7_9PSEU</name>
<keyword evidence="9" id="KW-1185">Reference proteome</keyword>
<comment type="similarity">
    <text evidence="1 7">Belongs to the cytochrome P450 family.</text>
</comment>
<evidence type="ECO:0000313" key="9">
    <source>
        <dbReference type="Proteomes" id="UP000095210"/>
    </source>
</evidence>
<dbReference type="RefSeq" id="WP_311734466.1">
    <property type="nucleotide sequence ID" value="NZ_CP014859.1"/>
</dbReference>
<dbReference type="GO" id="GO:0005506">
    <property type="term" value="F:iron ion binding"/>
    <property type="evidence" value="ECO:0007669"/>
    <property type="project" value="InterPro"/>
</dbReference>
<dbReference type="PRINTS" id="PR00385">
    <property type="entry name" value="P450"/>
</dbReference>
<dbReference type="GO" id="GO:0016705">
    <property type="term" value="F:oxidoreductase activity, acting on paired donors, with incorporation or reduction of molecular oxygen"/>
    <property type="evidence" value="ECO:0007669"/>
    <property type="project" value="InterPro"/>
</dbReference>
<accession>A0AAC9HSL7</accession>
<dbReference type="PANTHER" id="PTHR46696:SF1">
    <property type="entry name" value="CYTOCHROME P450 YJIB-RELATED"/>
    <property type="match status" value="1"/>
</dbReference>
<sequence>MAWAVADHDQIRRVTMDRRVSRDTRNHSKAWADGEITPDWHLFTFVAVQNMINAYGADHSRLRSLISKGFTPRRVAQLQPAIEELVDGLMDNIAEAGRDGKTVDLRQELAYPLPIAVISTLCGAPEDWRPELHRIVDGIFNTTLGPEESKANAADLYTLLNNLVELKRTTPGDDLTSVLLSAHEEDGTRLDGAELVDTLLLILGAGHETTTNLLDQAMTAMLTHPDQLAEVRAGTISWDDVIEETLRWNAPIASLPLRYATEDIEVEGVKIGKGEAILTFFAAAGRDPAHYGDEADRFDARRAVKDHLSFGHGVHYCLGAPLARLEARIALPALFNRYPDLALAVRPDELRPVQSFVSNGHLGLPATLGAAATV</sequence>
<dbReference type="Proteomes" id="UP000095210">
    <property type="component" value="Chromosome"/>
</dbReference>
<evidence type="ECO:0000256" key="4">
    <source>
        <dbReference type="ARBA" id="ARBA00023002"/>
    </source>
</evidence>
<keyword evidence="6 7" id="KW-0503">Monooxygenase</keyword>
<keyword evidence="3 7" id="KW-0479">Metal-binding</keyword>
<dbReference type="KEGG" id="ahm:TL08_17105"/>
<evidence type="ECO:0000256" key="5">
    <source>
        <dbReference type="ARBA" id="ARBA00023004"/>
    </source>
</evidence>
<dbReference type="PRINTS" id="PR00359">
    <property type="entry name" value="BP450"/>
</dbReference>
<keyword evidence="4 7" id="KW-0560">Oxidoreductase</keyword>
<dbReference type="InterPro" id="IPR001128">
    <property type="entry name" value="Cyt_P450"/>
</dbReference>
<evidence type="ECO:0000313" key="8">
    <source>
        <dbReference type="EMBL" id="AOS64221.1"/>
    </source>
</evidence>
<dbReference type="EMBL" id="CP014859">
    <property type="protein sequence ID" value="AOS64221.1"/>
    <property type="molecule type" value="Genomic_DNA"/>
</dbReference>
<organism evidence="8 9">
    <name type="scientific">Actinoalloteichus hymeniacidonis</name>
    <dbReference type="NCBI Taxonomy" id="340345"/>
    <lineage>
        <taxon>Bacteria</taxon>
        <taxon>Bacillati</taxon>
        <taxon>Actinomycetota</taxon>
        <taxon>Actinomycetes</taxon>
        <taxon>Pseudonocardiales</taxon>
        <taxon>Pseudonocardiaceae</taxon>
        <taxon>Actinoalloteichus</taxon>
    </lineage>
</organism>
<dbReference type="GO" id="GO:0020037">
    <property type="term" value="F:heme binding"/>
    <property type="evidence" value="ECO:0007669"/>
    <property type="project" value="InterPro"/>
</dbReference>
<evidence type="ECO:0000256" key="3">
    <source>
        <dbReference type="ARBA" id="ARBA00022723"/>
    </source>
</evidence>
<evidence type="ECO:0000256" key="1">
    <source>
        <dbReference type="ARBA" id="ARBA00010617"/>
    </source>
</evidence>
<dbReference type="InterPro" id="IPR036396">
    <property type="entry name" value="Cyt_P450_sf"/>
</dbReference>
<dbReference type="PROSITE" id="PS00086">
    <property type="entry name" value="CYTOCHROME_P450"/>
    <property type="match status" value="1"/>
</dbReference>
<evidence type="ECO:0000256" key="6">
    <source>
        <dbReference type="ARBA" id="ARBA00023033"/>
    </source>
</evidence>
<dbReference type="AlphaFoldDB" id="A0AAC9HSL7"/>
<keyword evidence="5 7" id="KW-0408">Iron</keyword>
<dbReference type="FunFam" id="1.10.630.10:FF:000018">
    <property type="entry name" value="Cytochrome P450 monooxygenase"/>
    <property type="match status" value="1"/>
</dbReference>
<dbReference type="InterPro" id="IPR017972">
    <property type="entry name" value="Cyt_P450_CS"/>
</dbReference>
<dbReference type="GO" id="GO:0004497">
    <property type="term" value="F:monooxygenase activity"/>
    <property type="evidence" value="ECO:0007669"/>
    <property type="project" value="UniProtKB-KW"/>
</dbReference>
<protein>
    <submittedName>
        <fullName evidence="8">Cytochrome P450</fullName>
    </submittedName>
</protein>
<gene>
    <name evidence="8" type="ORF">TL08_17105</name>
</gene>
<proteinExistence type="inferred from homology"/>
<dbReference type="PANTHER" id="PTHR46696">
    <property type="entry name" value="P450, PUTATIVE (EUROFUNG)-RELATED"/>
    <property type="match status" value="1"/>
</dbReference>